<dbReference type="Gene3D" id="2.40.50.40">
    <property type="match status" value="1"/>
</dbReference>
<dbReference type="CDD" id="cd00169">
    <property type="entry name" value="Chemokine"/>
    <property type="match status" value="1"/>
</dbReference>
<dbReference type="SUPFAM" id="SSF54117">
    <property type="entry name" value="Interleukin 8-like chemokines"/>
    <property type="match status" value="1"/>
</dbReference>
<accession>A0ABR0Y752</accession>
<evidence type="ECO:0000259" key="2">
    <source>
        <dbReference type="SMART" id="SM00199"/>
    </source>
</evidence>
<evidence type="ECO:0000313" key="3">
    <source>
        <dbReference type="EMBL" id="KAK6468238.1"/>
    </source>
</evidence>
<feature type="domain" description="Chemokine interleukin-8-like" evidence="2">
    <location>
        <begin position="105"/>
        <end position="167"/>
    </location>
</feature>
<name>A0ABR0Y752_HUSHU</name>
<proteinExistence type="predicted"/>
<protein>
    <submittedName>
        <fullName evidence="3">C-C motif chemokine 25-like</fullName>
    </submittedName>
</protein>
<dbReference type="InterPro" id="IPR039809">
    <property type="entry name" value="Chemokine_b/g/d"/>
</dbReference>
<dbReference type="PANTHER" id="PTHR12015:SF186">
    <property type="entry name" value="C-C MOTIF CHEMOKINE 21-LIKE-RELATED"/>
    <property type="match status" value="1"/>
</dbReference>
<organism evidence="3 4">
    <name type="scientific">Huso huso</name>
    <name type="common">Beluga</name>
    <name type="synonym">Acipenser huso</name>
    <dbReference type="NCBI Taxonomy" id="61971"/>
    <lineage>
        <taxon>Eukaryota</taxon>
        <taxon>Metazoa</taxon>
        <taxon>Chordata</taxon>
        <taxon>Craniata</taxon>
        <taxon>Vertebrata</taxon>
        <taxon>Euteleostomi</taxon>
        <taxon>Actinopterygii</taxon>
        <taxon>Chondrostei</taxon>
        <taxon>Acipenseriformes</taxon>
        <taxon>Acipenseridae</taxon>
        <taxon>Huso</taxon>
    </lineage>
</organism>
<dbReference type="Pfam" id="PF00048">
    <property type="entry name" value="IL8"/>
    <property type="match status" value="1"/>
</dbReference>
<comment type="caution">
    <text evidence="3">The sequence shown here is derived from an EMBL/GenBank/DDBJ whole genome shotgun (WGS) entry which is preliminary data.</text>
</comment>
<dbReference type="PANTHER" id="PTHR12015">
    <property type="entry name" value="SMALL INDUCIBLE CYTOKINE A"/>
    <property type="match status" value="1"/>
</dbReference>
<dbReference type="InterPro" id="IPR001811">
    <property type="entry name" value="Chemokine_IL8-like_dom"/>
</dbReference>
<evidence type="ECO:0000256" key="1">
    <source>
        <dbReference type="ARBA" id="ARBA00022514"/>
    </source>
</evidence>
<keyword evidence="1" id="KW-0202">Cytokine</keyword>
<evidence type="ECO:0000313" key="4">
    <source>
        <dbReference type="Proteomes" id="UP001369086"/>
    </source>
</evidence>
<dbReference type="InterPro" id="IPR036048">
    <property type="entry name" value="Interleukin_8-like_sf"/>
</dbReference>
<sequence length="181" mass="20419">MLCLKIYHHGYGGGEVVVGVERAEVKLCLYNGLVELTEYCHRLTDRQTSSLPIRGLLKHHPQLNISNREAPEPWESPSSAAMKSRALFFCLLLACFCLSLAQGSYENCCLSYVKSVKPSVKKAVRSYRTQETDGGCNIQAIVFKMRKGRVFCANPEISWVQMLMKKLDVKNKKSENRKKSG</sequence>
<dbReference type="SMART" id="SM00199">
    <property type="entry name" value="SCY"/>
    <property type="match status" value="1"/>
</dbReference>
<reference evidence="3 4" key="1">
    <citation type="submission" date="2021-05" db="EMBL/GenBank/DDBJ databases">
        <authorList>
            <person name="Zahm M."/>
            <person name="Klopp C."/>
            <person name="Cabau C."/>
            <person name="Kuhl H."/>
            <person name="Suciu R."/>
            <person name="Ciorpac M."/>
            <person name="Holostenco D."/>
            <person name="Gessner J."/>
            <person name="Wuertz S."/>
            <person name="Hohne C."/>
            <person name="Stock M."/>
            <person name="Gislard M."/>
            <person name="Lluch J."/>
            <person name="Milhes M."/>
            <person name="Lampietro C."/>
            <person name="Lopez Roques C."/>
            <person name="Donnadieu C."/>
            <person name="Du K."/>
            <person name="Schartl M."/>
            <person name="Guiguen Y."/>
        </authorList>
    </citation>
    <scope>NUCLEOTIDE SEQUENCE [LARGE SCALE GENOMIC DNA]</scope>
    <source>
        <strain evidence="3">Hh-F2</strain>
        <tissue evidence="3">Blood</tissue>
    </source>
</reference>
<gene>
    <name evidence="3" type="ORF">HHUSO_G34033</name>
</gene>
<dbReference type="EMBL" id="JAHFZB010000045">
    <property type="protein sequence ID" value="KAK6468238.1"/>
    <property type="molecule type" value="Genomic_DNA"/>
</dbReference>
<dbReference type="Proteomes" id="UP001369086">
    <property type="component" value="Unassembled WGS sequence"/>
</dbReference>
<keyword evidence="4" id="KW-1185">Reference proteome</keyword>